<dbReference type="SUPFAM" id="SSF47336">
    <property type="entry name" value="ACP-like"/>
    <property type="match status" value="1"/>
</dbReference>
<dbReference type="GO" id="GO:0031177">
    <property type="term" value="F:phosphopantetheine binding"/>
    <property type="evidence" value="ECO:0007669"/>
    <property type="project" value="InterPro"/>
</dbReference>
<evidence type="ECO:0000256" key="1">
    <source>
        <dbReference type="ARBA" id="ARBA00022450"/>
    </source>
</evidence>
<feature type="domain" description="Carrier" evidence="3">
    <location>
        <begin position="21"/>
        <end position="99"/>
    </location>
</feature>
<dbReference type="InterPro" id="IPR036736">
    <property type="entry name" value="ACP-like_sf"/>
</dbReference>
<proteinExistence type="predicted"/>
<evidence type="ECO:0000256" key="2">
    <source>
        <dbReference type="ARBA" id="ARBA00022553"/>
    </source>
</evidence>
<dbReference type="AlphaFoldDB" id="A0A813G8W1"/>
<evidence type="ECO:0000313" key="4">
    <source>
        <dbReference type="EMBL" id="CAE8620670.1"/>
    </source>
</evidence>
<name>A0A813G8W1_POLGL</name>
<keyword evidence="2" id="KW-0597">Phosphoprotein</keyword>
<dbReference type="Proteomes" id="UP000654075">
    <property type="component" value="Unassembled WGS sequence"/>
</dbReference>
<sequence>ETAVARPRGPAGPALNLSEGLSMEVVHSKIREIASRIVGADDGDIELDTPLMEAGLTSNSGILLRDELSKEIPGVHLPVTLVFDYPSISAMAELILQSTGSLKN</sequence>
<comment type="caution">
    <text evidence="4">The sequence shown here is derived from an EMBL/GenBank/DDBJ whole genome shotgun (WGS) entry which is preliminary data.</text>
</comment>
<dbReference type="EMBL" id="CAJNNV010027554">
    <property type="protein sequence ID" value="CAE8620670.1"/>
    <property type="molecule type" value="Genomic_DNA"/>
</dbReference>
<accession>A0A813G8W1</accession>
<gene>
    <name evidence="4" type="ORF">PGLA1383_LOCUS38212</name>
</gene>
<dbReference type="Gene3D" id="1.10.1200.10">
    <property type="entry name" value="ACP-like"/>
    <property type="match status" value="1"/>
</dbReference>
<dbReference type="Pfam" id="PF00550">
    <property type="entry name" value="PP-binding"/>
    <property type="match status" value="1"/>
</dbReference>
<dbReference type="SMART" id="SM00823">
    <property type="entry name" value="PKS_PP"/>
    <property type="match status" value="1"/>
</dbReference>
<dbReference type="InterPro" id="IPR009081">
    <property type="entry name" value="PP-bd_ACP"/>
</dbReference>
<keyword evidence="1" id="KW-0596">Phosphopantetheine</keyword>
<evidence type="ECO:0000313" key="5">
    <source>
        <dbReference type="Proteomes" id="UP000654075"/>
    </source>
</evidence>
<organism evidence="4 5">
    <name type="scientific">Polarella glacialis</name>
    <name type="common">Dinoflagellate</name>
    <dbReference type="NCBI Taxonomy" id="89957"/>
    <lineage>
        <taxon>Eukaryota</taxon>
        <taxon>Sar</taxon>
        <taxon>Alveolata</taxon>
        <taxon>Dinophyceae</taxon>
        <taxon>Suessiales</taxon>
        <taxon>Suessiaceae</taxon>
        <taxon>Polarella</taxon>
    </lineage>
</organism>
<dbReference type="InterPro" id="IPR020806">
    <property type="entry name" value="PKS_PP-bd"/>
</dbReference>
<dbReference type="PROSITE" id="PS50075">
    <property type="entry name" value="CARRIER"/>
    <property type="match status" value="1"/>
</dbReference>
<protein>
    <recommendedName>
        <fullName evidence="3">Carrier domain-containing protein</fullName>
    </recommendedName>
</protein>
<feature type="non-terminal residue" evidence="4">
    <location>
        <position position="1"/>
    </location>
</feature>
<dbReference type="OrthoDB" id="431742at2759"/>
<keyword evidence="5" id="KW-1185">Reference proteome</keyword>
<reference evidence="4" key="1">
    <citation type="submission" date="2021-02" db="EMBL/GenBank/DDBJ databases">
        <authorList>
            <person name="Dougan E. K."/>
            <person name="Rhodes N."/>
            <person name="Thang M."/>
            <person name="Chan C."/>
        </authorList>
    </citation>
    <scope>NUCLEOTIDE SEQUENCE</scope>
</reference>
<evidence type="ECO:0000259" key="3">
    <source>
        <dbReference type="PROSITE" id="PS50075"/>
    </source>
</evidence>